<evidence type="ECO:0008006" key="3">
    <source>
        <dbReference type="Google" id="ProtNLM"/>
    </source>
</evidence>
<accession>Q022B9</accession>
<dbReference type="KEGG" id="sus:Acid_3207"/>
<feature type="transmembrane region" description="Helical" evidence="1">
    <location>
        <begin position="133"/>
        <end position="151"/>
    </location>
</feature>
<dbReference type="OrthoDB" id="193343at2"/>
<gene>
    <name evidence="2" type="ordered locus">Acid_3207</name>
</gene>
<dbReference type="AlphaFoldDB" id="Q022B9"/>
<dbReference type="PANTHER" id="PTHR34989">
    <property type="entry name" value="PROTEIN HDED"/>
    <property type="match status" value="1"/>
</dbReference>
<feature type="transmembrane region" description="Helical" evidence="1">
    <location>
        <begin position="76"/>
        <end position="95"/>
    </location>
</feature>
<dbReference type="eggNOG" id="COG3247">
    <property type="taxonomic scope" value="Bacteria"/>
</dbReference>
<dbReference type="PANTHER" id="PTHR34989:SF1">
    <property type="entry name" value="PROTEIN HDED"/>
    <property type="match status" value="1"/>
</dbReference>
<dbReference type="Pfam" id="PF03729">
    <property type="entry name" value="DUF308"/>
    <property type="match status" value="2"/>
</dbReference>
<evidence type="ECO:0000256" key="1">
    <source>
        <dbReference type="SAM" id="Phobius"/>
    </source>
</evidence>
<dbReference type="InterPro" id="IPR052712">
    <property type="entry name" value="Acid_resist_chaperone_HdeD"/>
</dbReference>
<dbReference type="InParanoid" id="Q022B9"/>
<dbReference type="InterPro" id="IPR005325">
    <property type="entry name" value="DUF308_memb"/>
</dbReference>
<organism evidence="2">
    <name type="scientific">Solibacter usitatus (strain Ellin6076)</name>
    <dbReference type="NCBI Taxonomy" id="234267"/>
    <lineage>
        <taxon>Bacteria</taxon>
        <taxon>Pseudomonadati</taxon>
        <taxon>Acidobacteriota</taxon>
        <taxon>Terriglobia</taxon>
        <taxon>Bryobacterales</taxon>
        <taxon>Solibacteraceae</taxon>
        <taxon>Candidatus Solibacter</taxon>
    </lineage>
</organism>
<name>Q022B9_SOLUE</name>
<dbReference type="HOGENOM" id="CLU_091585_5_1_0"/>
<dbReference type="GO" id="GO:0005886">
    <property type="term" value="C:plasma membrane"/>
    <property type="evidence" value="ECO:0007669"/>
    <property type="project" value="TreeGrafter"/>
</dbReference>
<evidence type="ECO:0000313" key="2">
    <source>
        <dbReference type="EMBL" id="ABJ84184.1"/>
    </source>
</evidence>
<feature type="transmembrane region" description="Helical" evidence="1">
    <location>
        <begin position="157"/>
        <end position="180"/>
    </location>
</feature>
<proteinExistence type="predicted"/>
<feature type="transmembrane region" description="Helical" evidence="1">
    <location>
        <begin position="101"/>
        <end position="121"/>
    </location>
</feature>
<feature type="transmembrane region" description="Helical" evidence="1">
    <location>
        <begin position="21"/>
        <end position="40"/>
    </location>
</feature>
<reference evidence="2" key="1">
    <citation type="submission" date="2006-10" db="EMBL/GenBank/DDBJ databases">
        <title>Complete sequence of Solibacter usitatus Ellin6076.</title>
        <authorList>
            <consortium name="US DOE Joint Genome Institute"/>
            <person name="Copeland A."/>
            <person name="Lucas S."/>
            <person name="Lapidus A."/>
            <person name="Barry K."/>
            <person name="Detter J.C."/>
            <person name="Glavina del Rio T."/>
            <person name="Hammon N."/>
            <person name="Israni S."/>
            <person name="Dalin E."/>
            <person name="Tice H."/>
            <person name="Pitluck S."/>
            <person name="Thompson L.S."/>
            <person name="Brettin T."/>
            <person name="Bruce D."/>
            <person name="Han C."/>
            <person name="Tapia R."/>
            <person name="Gilna P."/>
            <person name="Schmutz J."/>
            <person name="Larimer F."/>
            <person name="Land M."/>
            <person name="Hauser L."/>
            <person name="Kyrpides N."/>
            <person name="Mikhailova N."/>
            <person name="Janssen P.H."/>
            <person name="Kuske C.R."/>
            <person name="Richardson P."/>
        </authorList>
    </citation>
    <scope>NUCLEOTIDE SEQUENCE</scope>
    <source>
        <strain evidence="2">Ellin6076</strain>
    </source>
</reference>
<dbReference type="EMBL" id="CP000473">
    <property type="protein sequence ID" value="ABJ84184.1"/>
    <property type="molecule type" value="Genomic_DNA"/>
</dbReference>
<sequence>MLSEDSAPEIARLFGTRWWVILLRGVVAIAFGILAFTWPVLTLATLVLMFGFYAFVDGICSLFTAIGGHRPKEDRWLLALEGIVGIWAGVVTLRAPQLTALALLLLISFWAMATGFLRIVAAIRLRKEISGELWLALSGVLSILFALILMMQPGIGALGLVWVIGGYALILGVFEIMLGVELRSLRTV</sequence>
<keyword evidence="1" id="KW-1133">Transmembrane helix</keyword>
<keyword evidence="1" id="KW-0812">Transmembrane</keyword>
<protein>
    <recommendedName>
        <fullName evidence="3">HdeD family acid-resistance protein</fullName>
    </recommendedName>
</protein>
<keyword evidence="1" id="KW-0472">Membrane</keyword>
<dbReference type="STRING" id="234267.Acid_3207"/>
<feature type="transmembrane region" description="Helical" evidence="1">
    <location>
        <begin position="46"/>
        <end position="64"/>
    </location>
</feature>